<comment type="caution">
    <text evidence="2">The sequence shown here is derived from an EMBL/GenBank/DDBJ whole genome shotgun (WGS) entry which is preliminary data.</text>
</comment>
<accession>A0ABS9VY62</accession>
<dbReference type="SMART" id="SM00954">
    <property type="entry name" value="RelA_SpoT"/>
    <property type="match status" value="1"/>
</dbReference>
<dbReference type="RefSeq" id="WP_241514946.1">
    <property type="nucleotide sequence ID" value="NZ_JAFEJT020000073.1"/>
</dbReference>
<evidence type="ECO:0000313" key="3">
    <source>
        <dbReference type="Proteomes" id="UP000710815"/>
    </source>
</evidence>
<keyword evidence="3" id="KW-1185">Reference proteome</keyword>
<proteinExistence type="predicted"/>
<reference evidence="2 3" key="1">
    <citation type="journal article" date="2021" name="Environ. Microbiol.">
        <title>Genetic insights into the dark matter of the mammalian gut microbiota through targeted genome reconstruction.</title>
        <authorList>
            <person name="Lugli G.A."/>
            <person name="Alessandri G."/>
            <person name="Milani C."/>
            <person name="Viappiani A."/>
            <person name="Fontana F."/>
            <person name="Tarracchini C."/>
            <person name="Mancabelli L."/>
            <person name="Argentini C."/>
            <person name="Ruiz L."/>
            <person name="Margolles A."/>
            <person name="van Sinderen D."/>
            <person name="Turroni F."/>
            <person name="Ventura M."/>
        </authorList>
    </citation>
    <scope>NUCLEOTIDE SEQUENCE [LARGE SCALE GENOMIC DNA]</scope>
    <source>
        <strain evidence="2 3">MA1</strain>
    </source>
</reference>
<evidence type="ECO:0000313" key="2">
    <source>
        <dbReference type="EMBL" id="MCH9277014.1"/>
    </source>
</evidence>
<dbReference type="PANTHER" id="PTHR47837:SF1">
    <property type="entry name" value="GTP PYROPHOSPHOKINASE YJBM"/>
    <property type="match status" value="1"/>
</dbReference>
<gene>
    <name evidence="2" type="ORF">JS533_012190</name>
</gene>
<dbReference type="InterPro" id="IPR043519">
    <property type="entry name" value="NT_sf"/>
</dbReference>
<evidence type="ECO:0000259" key="1">
    <source>
        <dbReference type="SMART" id="SM00954"/>
    </source>
</evidence>
<reference evidence="2 3" key="2">
    <citation type="journal article" date="2021" name="Syst. Appl. Microbiol.">
        <title>Phylogenetic classification of ten novel species belonging to the genus Bifidobacterium comprising B. phasiani sp. nov., B. pongonis sp. nov., B. saguinibicoloris sp. nov., B. colobi sp. nov., B. simiiventris sp. nov., B. santillanense sp. nov., B. miconis sp. nov., B. amazonense sp. nov., B. pluvialisilvae sp. nov., and B. miconisargentati sp. nov.</title>
        <authorList>
            <person name="Lugli G.A."/>
            <person name="Calvete-Torre I."/>
            <person name="Alessandri G."/>
            <person name="Milani C."/>
            <person name="Turroni F."/>
            <person name="Laiolo P."/>
            <person name="Ossiprandi M.C."/>
            <person name="Margolles A."/>
            <person name="Ruiz L."/>
            <person name="Ventura M."/>
        </authorList>
    </citation>
    <scope>NUCLEOTIDE SEQUENCE [LARGE SCALE GENOMIC DNA]</scope>
    <source>
        <strain evidence="2 3">MA1</strain>
    </source>
</reference>
<dbReference type="SUPFAM" id="SSF81301">
    <property type="entry name" value="Nucleotidyltransferase"/>
    <property type="match status" value="1"/>
</dbReference>
<dbReference type="Proteomes" id="UP000710815">
    <property type="component" value="Unassembled WGS sequence"/>
</dbReference>
<feature type="domain" description="RelA/SpoT" evidence="1">
    <location>
        <begin position="73"/>
        <end position="189"/>
    </location>
</feature>
<organism evidence="2 3">
    <name type="scientific">Bifidobacterium amazonense</name>
    <dbReference type="NCBI Taxonomy" id="2809027"/>
    <lineage>
        <taxon>Bacteria</taxon>
        <taxon>Bacillati</taxon>
        <taxon>Actinomycetota</taxon>
        <taxon>Actinomycetes</taxon>
        <taxon>Bifidobacteriales</taxon>
        <taxon>Bifidobacteriaceae</taxon>
        <taxon>Bifidobacterium</taxon>
    </lineage>
</organism>
<dbReference type="CDD" id="cd05399">
    <property type="entry name" value="NT_Rel-Spo_like"/>
    <property type="match status" value="1"/>
</dbReference>
<sequence length="359" mass="40297">MTSDNGMPYISRNRANTVGRLLSVGQRCDGDADYAQAMVIAQQWRAQHVEPTERCFAKVLECSQNIPQSVATFRMKRMISIVRKIQRPNTHFKLGELDDIGGCRLIVESNEQVEQAAAWLAATLPLKHGSADKDYITRPQSSGYRSRHLLCNVTSDAASYHVEVQIRTRLQHCWSTAVEAAGEIYGTEYKSPVVRADAAGDDAQRIRFFAIVSSLFALEEDTSQVPGFTGDRTTLIRQLHDLDCTRGLLDDLRAAVDSIFVADMPDTSSELFLLKLSRENQYLDVEDFRVDDLEEALRRYDAVERRIEIPGGVGSANGEFAYDNAVLVYARNAEQLAVAYPNYSTNVCYFLNKVETYLN</sequence>
<name>A0ABS9VY62_9BIFI</name>
<dbReference type="Gene3D" id="3.30.460.10">
    <property type="entry name" value="Beta Polymerase, domain 2"/>
    <property type="match status" value="1"/>
</dbReference>
<dbReference type="InterPro" id="IPR007685">
    <property type="entry name" value="RelA_SpoT"/>
</dbReference>
<dbReference type="Pfam" id="PF04607">
    <property type="entry name" value="RelA_SpoT"/>
    <property type="match status" value="1"/>
</dbReference>
<dbReference type="PANTHER" id="PTHR47837">
    <property type="entry name" value="GTP PYROPHOSPHOKINASE YJBM"/>
    <property type="match status" value="1"/>
</dbReference>
<dbReference type="EMBL" id="JAFEJT020000073">
    <property type="protein sequence ID" value="MCH9277014.1"/>
    <property type="molecule type" value="Genomic_DNA"/>
</dbReference>
<dbReference type="InterPro" id="IPR052366">
    <property type="entry name" value="GTP_Pyrophosphokinase"/>
</dbReference>
<protein>
    <submittedName>
        <fullName evidence="2">RelA/SpoT domain-containing protein</fullName>
    </submittedName>
</protein>